<accession>A0ABT7SCI6</accession>
<gene>
    <name evidence="2" type="ORF">QRT04_03005</name>
</gene>
<name>A0ABT7SCI6_9CELL</name>
<dbReference type="EMBL" id="JAUCGQ010000001">
    <property type="protein sequence ID" value="MDM7853890.1"/>
    <property type="molecule type" value="Genomic_DNA"/>
</dbReference>
<feature type="transmembrane region" description="Helical" evidence="1">
    <location>
        <begin position="31"/>
        <end position="51"/>
    </location>
</feature>
<organism evidence="2 3">
    <name type="scientific">Cellulomonas alba</name>
    <dbReference type="NCBI Taxonomy" id="3053467"/>
    <lineage>
        <taxon>Bacteria</taxon>
        <taxon>Bacillati</taxon>
        <taxon>Actinomycetota</taxon>
        <taxon>Actinomycetes</taxon>
        <taxon>Micrococcales</taxon>
        <taxon>Cellulomonadaceae</taxon>
        <taxon>Cellulomonas</taxon>
    </lineage>
</organism>
<keyword evidence="1" id="KW-1133">Transmembrane helix</keyword>
<comment type="caution">
    <text evidence="2">The sequence shown here is derived from an EMBL/GenBank/DDBJ whole genome shotgun (WGS) entry which is preliminary data.</text>
</comment>
<dbReference type="RefSeq" id="WP_289453406.1">
    <property type="nucleotide sequence ID" value="NZ_JAUCGQ010000001.1"/>
</dbReference>
<evidence type="ECO:0000313" key="3">
    <source>
        <dbReference type="Proteomes" id="UP001529338"/>
    </source>
</evidence>
<dbReference type="Proteomes" id="UP001529338">
    <property type="component" value="Unassembled WGS sequence"/>
</dbReference>
<keyword evidence="1" id="KW-0472">Membrane</keyword>
<evidence type="ECO:0000313" key="2">
    <source>
        <dbReference type="EMBL" id="MDM7853890.1"/>
    </source>
</evidence>
<evidence type="ECO:0000256" key="1">
    <source>
        <dbReference type="SAM" id="Phobius"/>
    </source>
</evidence>
<keyword evidence="3" id="KW-1185">Reference proteome</keyword>
<evidence type="ECO:0008006" key="4">
    <source>
        <dbReference type="Google" id="ProtNLM"/>
    </source>
</evidence>
<proteinExistence type="predicted"/>
<keyword evidence="1" id="KW-0812">Transmembrane</keyword>
<reference evidence="2 3" key="1">
    <citation type="submission" date="2023-06" db="EMBL/GenBank/DDBJ databases">
        <title>Cellulomonas sp. MW4 Whole genome sequence.</title>
        <authorList>
            <person name="Park S."/>
        </authorList>
    </citation>
    <scope>NUCLEOTIDE SEQUENCE [LARGE SCALE GENOMIC DNA]</scope>
    <source>
        <strain evidence="2 3">MW4</strain>
    </source>
</reference>
<sequence>MSLDTFEQSLLGELRHHVAGRRTRVRPARRTVALVAGGVAATGATAVALALGTSVAGPAAAFAVESQPDGDVVVTVHDLSDASGLEHALAAKGVDADVRYVPGFTQDEGSARHAGAPGAACDIALAKVDGGLRFTLGAAQIASGARLDIVTSGSSPSDVGSPVEVAWSGGSC</sequence>
<protein>
    <recommendedName>
        <fullName evidence="4">LytR/CpsA/Psr regulator C-terminal domain-containing protein</fullName>
    </recommendedName>
</protein>